<dbReference type="AlphaFoldDB" id="F8FE34"/>
<proteinExistence type="predicted"/>
<protein>
    <submittedName>
        <fullName evidence="1">Uncharacterized protein</fullName>
    </submittedName>
</protein>
<dbReference type="Proteomes" id="UP000006620">
    <property type="component" value="Chromosome"/>
</dbReference>
<sequence length="106" mass="12067">MNRMNDKVEHLLHTALENWSAMAGAGGGGEEAEANEFESSFYRLIDAVREWYEGLKNPPRTLEAFMALPEVESLTDRLPGPLHLNFETEAELILEKVSRIDEDKYD</sequence>
<reference evidence="1 2" key="2">
    <citation type="journal article" date="2013" name="Genome Announc.">
        <title>Genome Sequence of Growth-Improving Paenibacillus mucilaginosus Strain KNP414.</title>
        <authorList>
            <person name="Lu J.J."/>
            <person name="Wang J.F."/>
            <person name="Hu X.F."/>
        </authorList>
    </citation>
    <scope>NUCLEOTIDE SEQUENCE [LARGE SCALE GENOMIC DNA]</scope>
    <source>
        <strain evidence="1 2">KNP414</strain>
    </source>
</reference>
<dbReference type="KEGG" id="pms:KNP414_05269"/>
<name>F8FE34_PAEMK</name>
<evidence type="ECO:0000313" key="2">
    <source>
        <dbReference type="Proteomes" id="UP000006620"/>
    </source>
</evidence>
<accession>F8FE34</accession>
<evidence type="ECO:0000313" key="1">
    <source>
        <dbReference type="EMBL" id="AEI43793.1"/>
    </source>
</evidence>
<dbReference type="RefSeq" id="WP_013918946.1">
    <property type="nucleotide sequence ID" value="NC_015690.1"/>
</dbReference>
<reference evidence="2" key="1">
    <citation type="submission" date="2011-06" db="EMBL/GenBank/DDBJ databases">
        <title>Complete genome sequence of Paenibacillus mucilaginosus KNP414.</title>
        <authorList>
            <person name="Wang J."/>
            <person name="Hu S."/>
            <person name="Hu X."/>
            <person name="Zhang B."/>
            <person name="Dong D."/>
            <person name="Zhang S."/>
            <person name="Zhao K."/>
            <person name="Wu D."/>
        </authorList>
    </citation>
    <scope>NUCLEOTIDE SEQUENCE [LARGE SCALE GENOMIC DNA]</scope>
    <source>
        <strain evidence="2">KNP414</strain>
    </source>
</reference>
<organism evidence="1 2">
    <name type="scientific">Paenibacillus mucilaginosus (strain KNP414)</name>
    <dbReference type="NCBI Taxonomy" id="1036673"/>
    <lineage>
        <taxon>Bacteria</taxon>
        <taxon>Bacillati</taxon>
        <taxon>Bacillota</taxon>
        <taxon>Bacilli</taxon>
        <taxon>Bacillales</taxon>
        <taxon>Paenibacillaceae</taxon>
        <taxon>Paenibacillus</taxon>
    </lineage>
</organism>
<dbReference type="HOGENOM" id="CLU_178294_0_0_9"/>
<gene>
    <name evidence="1" type="ordered locus">KNP414_05269</name>
</gene>
<dbReference type="EMBL" id="CP002869">
    <property type="protein sequence ID" value="AEI43793.1"/>
    <property type="molecule type" value="Genomic_DNA"/>
</dbReference>
<dbReference type="PATRIC" id="fig|1036673.3.peg.4880"/>